<keyword evidence="2" id="KW-1185">Reference proteome</keyword>
<proteinExistence type="predicted"/>
<evidence type="ECO:0000313" key="1">
    <source>
        <dbReference type="EMBL" id="BCK57437.1"/>
    </source>
</evidence>
<sequence length="289" mass="32673">MPPSSGPAIGNSLVICTTVLTPGPNYQTWIDYHLRRADLILIFMDDPGERPLFEPFAKHPKVILLPGHERSDLTPSGLMDRINTNTQFVVNFAANHGIDWVMALDQDEILFDGGDTSWRSMPDVGHITFVNHEAVPVDHEVSNFYTECTLFRINGRSEFMAYGNGKSAVRATSGVHAGAHDFSGYRGEHRIVEKPAILHYPNPTFDSWVTKFSNFTNFSDNWRDNPDDPIRLSFMLRSRDLVHAAIESGDWDEARAYFHSWIPDTDTREKLLTTGALQHFDPMAEQPGR</sequence>
<dbReference type="EMBL" id="AP023396">
    <property type="protein sequence ID" value="BCK57437.1"/>
    <property type="molecule type" value="Genomic_DNA"/>
</dbReference>
<organism evidence="1 2">
    <name type="scientific">Nocardia wallacei</name>
    <dbReference type="NCBI Taxonomy" id="480035"/>
    <lineage>
        <taxon>Bacteria</taxon>
        <taxon>Bacillati</taxon>
        <taxon>Actinomycetota</taxon>
        <taxon>Actinomycetes</taxon>
        <taxon>Mycobacteriales</taxon>
        <taxon>Nocardiaceae</taxon>
        <taxon>Nocardia</taxon>
    </lineage>
</organism>
<dbReference type="KEGG" id="nwl:NWFMUON74_52090"/>
<accession>A0A7G1KQC5</accession>
<evidence type="ECO:0000313" key="2">
    <source>
        <dbReference type="Proteomes" id="UP000516173"/>
    </source>
</evidence>
<name>A0A7G1KQC5_9NOCA</name>
<reference evidence="1 2" key="1">
    <citation type="submission" date="2020-08" db="EMBL/GenBank/DDBJ databases">
        <title>Genome Sequencing of Nocardia wallacei strain FMUON74 and assembly.</title>
        <authorList>
            <person name="Toyokawa M."/>
            <person name="Uesaka K."/>
        </authorList>
    </citation>
    <scope>NUCLEOTIDE SEQUENCE [LARGE SCALE GENOMIC DNA]</scope>
    <source>
        <strain evidence="1 2">FMUON74</strain>
    </source>
</reference>
<protein>
    <recommendedName>
        <fullName evidence="3">Glycosyl transferase family 2</fullName>
    </recommendedName>
</protein>
<dbReference type="Proteomes" id="UP000516173">
    <property type="component" value="Chromosome"/>
</dbReference>
<dbReference type="RefSeq" id="WP_187684342.1">
    <property type="nucleotide sequence ID" value="NZ_AP023396.1"/>
</dbReference>
<dbReference type="GeneID" id="80349648"/>
<dbReference type="AlphaFoldDB" id="A0A7G1KQC5"/>
<gene>
    <name evidence="1" type="ORF">NWFMUON74_52090</name>
</gene>
<evidence type="ECO:0008006" key="3">
    <source>
        <dbReference type="Google" id="ProtNLM"/>
    </source>
</evidence>